<feature type="region of interest" description="Disordered" evidence="1">
    <location>
        <begin position="541"/>
        <end position="572"/>
    </location>
</feature>
<feature type="region of interest" description="Disordered" evidence="1">
    <location>
        <begin position="694"/>
        <end position="748"/>
    </location>
</feature>
<keyword evidence="3" id="KW-1185">Reference proteome</keyword>
<dbReference type="AlphaFoldDB" id="A0A9Q1JMY5"/>
<gene>
    <name evidence="2" type="ORF">Cgig2_009520</name>
</gene>
<evidence type="ECO:0000313" key="3">
    <source>
        <dbReference type="Proteomes" id="UP001153076"/>
    </source>
</evidence>
<feature type="region of interest" description="Disordered" evidence="1">
    <location>
        <begin position="23"/>
        <end position="99"/>
    </location>
</feature>
<name>A0A9Q1JMY5_9CARY</name>
<accession>A0A9Q1JMY5</accession>
<comment type="caution">
    <text evidence="2">The sequence shown here is derived from an EMBL/GenBank/DDBJ whole genome shotgun (WGS) entry which is preliminary data.</text>
</comment>
<feature type="compositionally biased region" description="Basic and acidic residues" evidence="1">
    <location>
        <begin position="29"/>
        <end position="39"/>
    </location>
</feature>
<dbReference type="EMBL" id="JAKOGI010001183">
    <property type="protein sequence ID" value="KAJ8427161.1"/>
    <property type="molecule type" value="Genomic_DNA"/>
</dbReference>
<evidence type="ECO:0000256" key="1">
    <source>
        <dbReference type="SAM" id="MobiDB-lite"/>
    </source>
</evidence>
<proteinExistence type="predicted"/>
<dbReference type="OrthoDB" id="1740536at2759"/>
<feature type="compositionally biased region" description="Polar residues" evidence="1">
    <location>
        <begin position="556"/>
        <end position="566"/>
    </location>
</feature>
<feature type="compositionally biased region" description="Basic residues" evidence="1">
    <location>
        <begin position="219"/>
        <end position="234"/>
    </location>
</feature>
<organism evidence="2 3">
    <name type="scientific">Carnegiea gigantea</name>
    <dbReference type="NCBI Taxonomy" id="171969"/>
    <lineage>
        <taxon>Eukaryota</taxon>
        <taxon>Viridiplantae</taxon>
        <taxon>Streptophyta</taxon>
        <taxon>Embryophyta</taxon>
        <taxon>Tracheophyta</taxon>
        <taxon>Spermatophyta</taxon>
        <taxon>Magnoliopsida</taxon>
        <taxon>eudicotyledons</taxon>
        <taxon>Gunneridae</taxon>
        <taxon>Pentapetalae</taxon>
        <taxon>Caryophyllales</taxon>
        <taxon>Cactineae</taxon>
        <taxon>Cactaceae</taxon>
        <taxon>Cactoideae</taxon>
        <taxon>Echinocereeae</taxon>
        <taxon>Carnegiea</taxon>
    </lineage>
</organism>
<feature type="compositionally biased region" description="Basic and acidic residues" evidence="1">
    <location>
        <begin position="54"/>
        <end position="68"/>
    </location>
</feature>
<sequence length="748" mass="83219">MSTMADAITCQVTEHVKRAMEVAGSTRPVHGEEPTHRPEGTPSLRLVEYGWEGTRSDRSKRPLPERQGGKQWWSPSLDPYGGEQQSRQLPLPPMQRTPDELLGLRSRSRLQGRGGSTQSGHTTTECRELKKAIHELADKGLIDWFLKRGPQFLQQEQECAPLPSRGEECSMEVVATIAGGYAEDITRAAWKAQLRSARQVLTEAKASMNKKGWGPTHQALRHHHDLPPRTHRPWLPKDWWPRPQQRHPQMKGDKLYLLRIATLRNSLFTRRHSATAFTPRTKPLAIAISSLDTFVGFEASEAAKSQDLTMSWAKDSLTSGSILIKLAEGRAGKEDPLPATMVTVPVALEIVGCLGRAGVCSSDDRLSDRRTAGRSVLSSFIDEGVEAPVLLGCSSILCFLRTSKLTAGLFPRGTRVGTCRKELVSVPRRNQKLPLFLSLTLGRGRHLFRGGIPGLERYQLSPRSICTKQTGSQDKKAGRSEKEVICKKLQSREPVERLSIARPASSLLRPLHRLNCLSHELRERLRPIVLAHNMKYRAVRRSSAVGSPKGLRTGFPSFQSGTSPQPDSRPRKRKSYFQYFSFDLFSMAITKPILLLQQYQPRSPVSFGAFWTMCTRPNARAEHVRPWYVTSTSGLRMLGVEEYSQLDHEGVPGSKMGTVVPEGRPAQNSPLAAMNLLNLHFVWLTIKLRSPDHRAHDAHPSFEGSSDSAAAASASANEKYGRNTSKSSGRARSGHEALLQRQVKVSLT</sequence>
<evidence type="ECO:0000313" key="2">
    <source>
        <dbReference type="EMBL" id="KAJ8427161.1"/>
    </source>
</evidence>
<dbReference type="Proteomes" id="UP001153076">
    <property type="component" value="Unassembled WGS sequence"/>
</dbReference>
<feature type="compositionally biased region" description="Low complexity" evidence="1">
    <location>
        <begin position="705"/>
        <end position="716"/>
    </location>
</feature>
<feature type="region of interest" description="Disordered" evidence="1">
    <location>
        <begin position="208"/>
        <end position="248"/>
    </location>
</feature>
<protein>
    <submittedName>
        <fullName evidence="2">Uncharacterized protein</fullName>
    </submittedName>
</protein>
<reference evidence="2" key="1">
    <citation type="submission" date="2022-04" db="EMBL/GenBank/DDBJ databases">
        <title>Carnegiea gigantea Genome sequencing and assembly v2.</title>
        <authorList>
            <person name="Copetti D."/>
            <person name="Sanderson M.J."/>
            <person name="Burquez A."/>
            <person name="Wojciechowski M.F."/>
        </authorList>
    </citation>
    <scope>NUCLEOTIDE SEQUENCE</scope>
    <source>
        <strain evidence="2">SGP5-SGP5p</strain>
        <tissue evidence="2">Aerial part</tissue>
    </source>
</reference>